<dbReference type="InterPro" id="IPR002302">
    <property type="entry name" value="Leu-tRNA-ligase"/>
</dbReference>
<evidence type="ECO:0000256" key="8">
    <source>
        <dbReference type="ARBA" id="ARBA00047469"/>
    </source>
</evidence>
<feature type="domain" description="Aminoacyl-tRNA synthetase class Ia" evidence="11">
    <location>
        <begin position="466"/>
        <end position="657"/>
    </location>
</feature>
<sequence length="853" mass="99020">MGRYDFEKIEKKWQKYWADHNTFDVHENQSKNKYYCLDMFPYPSSAGLHVGHPEGYTATDIVARYRRMRYNENVLHPIGFDAFGLPAENYAIKINRNPKEITQENIDNFTKQLKSLGFSYDWSRIVNTSDPSYYKWTQWMFRELYQKGLAYKKKAPVNWCESCKTVLAREQVVDGKCERCKNEVIQKELSQWFFKITDYADELLANLDKLDWPEPIKEIQRNWIGRSEGVLIKFKISPSATSLASGKLLADNSKLPNESQFLNSNDQVYLEIFTTRPDTLFGATFMVIAPEHKLINKMGEAINNKQEIDEYIREASKKNELERTDLNKEKTGVELNGLEAINPVNNKKIPIFIADYVMMNYGTGAIMAVPAHDKRDFEFAKKYKLPIIEVVRQITEQTNNNQNIIPKQIPNYEFQIPSSTYSCFSDEGISINSGEFNGLITQEFKEKIIRWLEGEKIGQKAVNYKLRDWLVSRQRYWGAPIPIIYCEKCGEILVPEKDLPIKLPNDVDFRPTGESPLTRSKKFHAVKCPRCGATHGVRREPDTMDTFVCSSWYFLRYVDPHNYKKPFSRKKVKYWLPVDLYVGGAEHAVLHLMYARFFIKVLRDAGYLDFDEPFAKLRNQGMILAEDGRKMSKSLGNVINPDDIIALYGADTFRLYEMFMGPLEDAKPWSTKSIIGIRRFLEKIWKLQTKCNKQLTKNKDSSLERLLHKTIKKITEDIEAMKFNTAISQMMILANKMEKQERVSIIDYQLLITILSPFAPHIAEEIWSKLGNKNSIAQENWPVYNQNLIEEREIELAIQINGKVRDKITVQTDIAEDGAIQKALESVKIKNWLTGKDPKKVIYIKGKLISFVV</sequence>
<dbReference type="CDD" id="cd00812">
    <property type="entry name" value="LeuRS_core"/>
    <property type="match status" value="1"/>
</dbReference>
<evidence type="ECO:0000259" key="13">
    <source>
        <dbReference type="Pfam" id="PF13603"/>
    </source>
</evidence>
<evidence type="ECO:0000256" key="4">
    <source>
        <dbReference type="ARBA" id="ARBA00022741"/>
    </source>
</evidence>
<dbReference type="InterPro" id="IPR009080">
    <property type="entry name" value="tRNAsynth_Ia_anticodon-bd"/>
</dbReference>
<dbReference type="GO" id="GO:0002161">
    <property type="term" value="F:aminoacyl-tRNA deacylase activity"/>
    <property type="evidence" value="ECO:0007669"/>
    <property type="project" value="InterPro"/>
</dbReference>
<dbReference type="NCBIfam" id="TIGR00396">
    <property type="entry name" value="leuS_bact"/>
    <property type="match status" value="1"/>
</dbReference>
<reference evidence="14 15" key="1">
    <citation type="journal article" date="2016" name="Environ. Microbiol.">
        <title>Genomic resolution of a cold subsurface aquifer community provides metabolic insights for novel microbes adapted to high CO concentrations.</title>
        <authorList>
            <person name="Probst A.J."/>
            <person name="Castelle C.J."/>
            <person name="Singh A."/>
            <person name="Brown C.T."/>
            <person name="Anantharaman K."/>
            <person name="Sharon I."/>
            <person name="Hug L.A."/>
            <person name="Burstein D."/>
            <person name="Emerson J.B."/>
            <person name="Thomas B.C."/>
            <person name="Banfield J.F."/>
        </authorList>
    </citation>
    <scope>NUCLEOTIDE SEQUENCE [LARGE SCALE GENOMIC DNA]</scope>
    <source>
        <strain evidence="14">CG1_02_38_13</strain>
    </source>
</reference>
<organism evidence="14 15">
    <name type="scientific">Candidatus Kuenenbacteria bacterium CG1_02_38_13</name>
    <dbReference type="NCBI Taxonomy" id="1805235"/>
    <lineage>
        <taxon>Bacteria</taxon>
        <taxon>Candidatus Kueneniibacteriota</taxon>
    </lineage>
</organism>
<accession>A0A1J4TW95</accession>
<dbReference type="SUPFAM" id="SSF50677">
    <property type="entry name" value="ValRS/IleRS/LeuRS editing domain"/>
    <property type="match status" value="1"/>
</dbReference>
<evidence type="ECO:0000256" key="10">
    <source>
        <dbReference type="RuleBase" id="RU363035"/>
    </source>
</evidence>
<keyword evidence="7 9" id="KW-0030">Aminoacyl-tRNA synthetase</keyword>
<keyword evidence="5 9" id="KW-0067">ATP-binding</keyword>
<evidence type="ECO:0000256" key="6">
    <source>
        <dbReference type="ARBA" id="ARBA00022917"/>
    </source>
</evidence>
<dbReference type="Pfam" id="PF13603">
    <property type="entry name" value="tRNA-synt_1_2"/>
    <property type="match status" value="1"/>
</dbReference>
<dbReference type="Gene3D" id="3.40.50.620">
    <property type="entry name" value="HUPs"/>
    <property type="match status" value="1"/>
</dbReference>
<evidence type="ECO:0000259" key="12">
    <source>
        <dbReference type="Pfam" id="PF08264"/>
    </source>
</evidence>
<keyword evidence="4 9" id="KW-0547">Nucleotide-binding</keyword>
<dbReference type="FunFam" id="3.40.50.620:FF:000077">
    <property type="entry name" value="Leucine--tRNA ligase"/>
    <property type="match status" value="1"/>
</dbReference>
<evidence type="ECO:0000313" key="15">
    <source>
        <dbReference type="Proteomes" id="UP000182465"/>
    </source>
</evidence>
<evidence type="ECO:0000256" key="5">
    <source>
        <dbReference type="ARBA" id="ARBA00022840"/>
    </source>
</evidence>
<dbReference type="SUPFAM" id="SSF47323">
    <property type="entry name" value="Anticodon-binding domain of a subclass of class I aminoacyl-tRNA synthetases"/>
    <property type="match status" value="1"/>
</dbReference>
<protein>
    <recommendedName>
        <fullName evidence="9">Leucine--tRNA ligase</fullName>
        <ecNumber evidence="9">6.1.1.4</ecNumber>
    </recommendedName>
    <alternativeName>
        <fullName evidence="9">Leucyl-tRNA synthetase</fullName>
        <shortName evidence="9">LeuRS</shortName>
    </alternativeName>
</protein>
<evidence type="ECO:0000256" key="9">
    <source>
        <dbReference type="HAMAP-Rule" id="MF_00049"/>
    </source>
</evidence>
<evidence type="ECO:0000256" key="2">
    <source>
        <dbReference type="ARBA" id="ARBA00022490"/>
    </source>
</evidence>
<dbReference type="InterPro" id="IPR013155">
    <property type="entry name" value="M/V/L/I-tRNA-synth_anticd-bd"/>
</dbReference>
<name>A0A1J4TW95_9BACT</name>
<dbReference type="InterPro" id="IPR002300">
    <property type="entry name" value="aa-tRNA-synth_Ia"/>
</dbReference>
<dbReference type="InterPro" id="IPR001412">
    <property type="entry name" value="aa-tRNA-synth_I_CS"/>
</dbReference>
<proteinExistence type="inferred from homology"/>
<comment type="subcellular location">
    <subcellularLocation>
        <location evidence="9">Cytoplasm</location>
    </subcellularLocation>
</comment>
<dbReference type="PANTHER" id="PTHR43740:SF2">
    <property type="entry name" value="LEUCINE--TRNA LIGASE, MITOCHONDRIAL"/>
    <property type="match status" value="1"/>
</dbReference>
<dbReference type="GO" id="GO:0005524">
    <property type="term" value="F:ATP binding"/>
    <property type="evidence" value="ECO:0007669"/>
    <property type="project" value="UniProtKB-UniRule"/>
</dbReference>
<dbReference type="EMBL" id="MNVB01000073">
    <property type="protein sequence ID" value="OIO15888.1"/>
    <property type="molecule type" value="Genomic_DNA"/>
</dbReference>
<dbReference type="AlphaFoldDB" id="A0A1J4TW95"/>
<dbReference type="CDD" id="cd07958">
    <property type="entry name" value="Anticodon_Ia_Leu_BEm"/>
    <property type="match status" value="1"/>
</dbReference>
<dbReference type="SUPFAM" id="SSF52374">
    <property type="entry name" value="Nucleotidylyl transferase"/>
    <property type="match status" value="1"/>
</dbReference>
<dbReference type="Proteomes" id="UP000182465">
    <property type="component" value="Unassembled WGS sequence"/>
</dbReference>
<dbReference type="FunFam" id="1.10.730.10:FF:000011">
    <property type="entry name" value="Leucine--tRNA ligase chloroplastic/mitochondrial"/>
    <property type="match status" value="1"/>
</dbReference>
<dbReference type="InterPro" id="IPR025709">
    <property type="entry name" value="Leu_tRNA-synth_edit"/>
</dbReference>
<keyword evidence="2 9" id="KW-0963">Cytoplasm</keyword>
<dbReference type="FunFam" id="3.40.50.620:FF:000056">
    <property type="entry name" value="Leucine--tRNA ligase"/>
    <property type="match status" value="1"/>
</dbReference>
<feature type="binding site" evidence="9">
    <location>
        <position position="633"/>
    </location>
    <ligand>
        <name>ATP</name>
        <dbReference type="ChEBI" id="CHEBI:30616"/>
    </ligand>
</feature>
<dbReference type="PRINTS" id="PR00985">
    <property type="entry name" value="TRNASYNTHLEU"/>
</dbReference>
<feature type="domain" description="Aminoacyl-tRNA synthetase class Ia" evidence="11">
    <location>
        <begin position="12"/>
        <end position="218"/>
    </location>
</feature>
<feature type="short sequence motif" description="'KMSKS' region" evidence="9">
    <location>
        <begin position="630"/>
        <end position="634"/>
    </location>
</feature>
<evidence type="ECO:0000313" key="14">
    <source>
        <dbReference type="EMBL" id="OIO15888.1"/>
    </source>
</evidence>
<dbReference type="InterPro" id="IPR014729">
    <property type="entry name" value="Rossmann-like_a/b/a_fold"/>
</dbReference>
<evidence type="ECO:0000256" key="1">
    <source>
        <dbReference type="ARBA" id="ARBA00005594"/>
    </source>
</evidence>
<evidence type="ECO:0000256" key="3">
    <source>
        <dbReference type="ARBA" id="ARBA00022598"/>
    </source>
</evidence>
<evidence type="ECO:0000259" key="11">
    <source>
        <dbReference type="Pfam" id="PF00133"/>
    </source>
</evidence>
<gene>
    <name evidence="9" type="primary">leuS</name>
    <name evidence="14" type="ORF">AUJ29_03395</name>
</gene>
<comment type="similarity">
    <text evidence="1 9 10">Belongs to the class-I aminoacyl-tRNA synthetase family.</text>
</comment>
<feature type="domain" description="Methionyl/Valyl/Leucyl/Isoleucyl-tRNA synthetase anticodon-binding" evidence="12">
    <location>
        <begin position="703"/>
        <end position="814"/>
    </location>
</feature>
<dbReference type="PANTHER" id="PTHR43740">
    <property type="entry name" value="LEUCYL-TRNA SYNTHETASE"/>
    <property type="match status" value="1"/>
</dbReference>
<dbReference type="PROSITE" id="PS00178">
    <property type="entry name" value="AA_TRNA_LIGASE_I"/>
    <property type="match status" value="1"/>
</dbReference>
<evidence type="ECO:0000256" key="7">
    <source>
        <dbReference type="ARBA" id="ARBA00023146"/>
    </source>
</evidence>
<comment type="caution">
    <text evidence="14">The sequence shown here is derived from an EMBL/GenBank/DDBJ whole genome shotgun (WGS) entry which is preliminary data.</text>
</comment>
<dbReference type="Gene3D" id="1.10.730.10">
    <property type="entry name" value="Isoleucyl-tRNA Synthetase, Domain 1"/>
    <property type="match status" value="1"/>
</dbReference>
<dbReference type="GO" id="GO:0006429">
    <property type="term" value="P:leucyl-tRNA aminoacylation"/>
    <property type="evidence" value="ECO:0007669"/>
    <property type="project" value="UniProtKB-UniRule"/>
</dbReference>
<dbReference type="EC" id="6.1.1.4" evidence="9"/>
<dbReference type="GO" id="GO:0005829">
    <property type="term" value="C:cytosol"/>
    <property type="evidence" value="ECO:0007669"/>
    <property type="project" value="TreeGrafter"/>
</dbReference>
<comment type="caution">
    <text evidence="9">Lacks conserved residue(s) required for the propagation of feature annotation.</text>
</comment>
<dbReference type="Pfam" id="PF00133">
    <property type="entry name" value="tRNA-synt_1"/>
    <property type="match status" value="2"/>
</dbReference>
<dbReference type="GO" id="GO:0004823">
    <property type="term" value="F:leucine-tRNA ligase activity"/>
    <property type="evidence" value="ECO:0007669"/>
    <property type="project" value="UniProtKB-UniRule"/>
</dbReference>
<keyword evidence="3 9" id="KW-0436">Ligase</keyword>
<dbReference type="InterPro" id="IPR009008">
    <property type="entry name" value="Val/Leu/Ile-tRNA-synth_edit"/>
</dbReference>
<feature type="domain" description="Leucyl-tRNA synthetase editing" evidence="13">
    <location>
        <begin position="263"/>
        <end position="453"/>
    </location>
</feature>
<dbReference type="Pfam" id="PF08264">
    <property type="entry name" value="Anticodon_1"/>
    <property type="match status" value="1"/>
</dbReference>
<dbReference type="Gene3D" id="3.90.740.10">
    <property type="entry name" value="Valyl/Leucyl/Isoleucyl-tRNA synthetase, editing domain"/>
    <property type="match status" value="1"/>
</dbReference>
<keyword evidence="6 9" id="KW-0648">Protein biosynthesis</keyword>
<comment type="catalytic activity">
    <reaction evidence="8 9">
        <text>tRNA(Leu) + L-leucine + ATP = L-leucyl-tRNA(Leu) + AMP + diphosphate</text>
        <dbReference type="Rhea" id="RHEA:11688"/>
        <dbReference type="Rhea" id="RHEA-COMP:9613"/>
        <dbReference type="Rhea" id="RHEA-COMP:9622"/>
        <dbReference type="ChEBI" id="CHEBI:30616"/>
        <dbReference type="ChEBI" id="CHEBI:33019"/>
        <dbReference type="ChEBI" id="CHEBI:57427"/>
        <dbReference type="ChEBI" id="CHEBI:78442"/>
        <dbReference type="ChEBI" id="CHEBI:78494"/>
        <dbReference type="ChEBI" id="CHEBI:456215"/>
        <dbReference type="EC" id="6.1.1.4"/>
    </reaction>
</comment>
<dbReference type="HAMAP" id="MF_00049_B">
    <property type="entry name" value="Leu_tRNA_synth_B"/>
    <property type="match status" value="1"/>
</dbReference>